<dbReference type="GO" id="GO:0000976">
    <property type="term" value="F:transcription cis-regulatory region binding"/>
    <property type="evidence" value="ECO:0007669"/>
    <property type="project" value="TreeGrafter"/>
</dbReference>
<accession>F0Q0L1</accession>
<dbReference type="AlphaFoldDB" id="F0Q0L1"/>
<keyword evidence="3" id="KW-0238">DNA-binding</keyword>
<dbReference type="Pfam" id="PF00126">
    <property type="entry name" value="HTH_1"/>
    <property type="match status" value="1"/>
</dbReference>
<dbReference type="InterPro" id="IPR000847">
    <property type="entry name" value="LysR_HTH_N"/>
</dbReference>
<feature type="domain" description="HTH lysR-type" evidence="6">
    <location>
        <begin position="1"/>
        <end position="58"/>
    </location>
</feature>
<keyword evidence="2" id="KW-0805">Transcription regulation</keyword>
<dbReference type="Gene3D" id="3.40.190.10">
    <property type="entry name" value="Periplasmic binding protein-like II"/>
    <property type="match status" value="2"/>
</dbReference>
<dbReference type="SUPFAM" id="SSF46785">
    <property type="entry name" value="Winged helix' DNA-binding domain"/>
    <property type="match status" value="1"/>
</dbReference>
<reference evidence="7" key="1">
    <citation type="submission" date="2011-02" db="EMBL/GenBank/DDBJ databases">
        <title>Complete sequence of Acidovorax avenae subsp. avenae ATCC 19860.</title>
        <authorList>
            <consortium name="US DOE Joint Genome Institute"/>
            <person name="Lucas S."/>
            <person name="Copeland A."/>
            <person name="Lapidus A."/>
            <person name="Cheng J.-F."/>
            <person name="Goodwin L."/>
            <person name="Pitluck S."/>
            <person name="Chertkov O."/>
            <person name="Held B."/>
            <person name="Detter J.C."/>
            <person name="Han C."/>
            <person name="Tapia R."/>
            <person name="Land M."/>
            <person name="Hauser L."/>
            <person name="Kyrpides N."/>
            <person name="Ivanova N."/>
            <person name="Ovchinnikova G."/>
            <person name="Pagani I."/>
            <person name="Gordon S."/>
            <person name="Woyke T."/>
        </authorList>
    </citation>
    <scope>NUCLEOTIDE SEQUENCE</scope>
    <source>
        <strain evidence="7">ATCC 19860</strain>
    </source>
</reference>
<evidence type="ECO:0000256" key="5">
    <source>
        <dbReference type="SAM" id="MobiDB-lite"/>
    </source>
</evidence>
<dbReference type="InterPro" id="IPR036390">
    <property type="entry name" value="WH_DNA-bd_sf"/>
</dbReference>
<dbReference type="GO" id="GO:0003700">
    <property type="term" value="F:DNA-binding transcription factor activity"/>
    <property type="evidence" value="ECO:0007669"/>
    <property type="project" value="InterPro"/>
</dbReference>
<keyword evidence="8" id="KW-1185">Reference proteome</keyword>
<dbReference type="HOGENOM" id="CLU_039613_6_5_4"/>
<dbReference type="Pfam" id="PF03466">
    <property type="entry name" value="LysR_substrate"/>
    <property type="match status" value="1"/>
</dbReference>
<evidence type="ECO:0000259" key="6">
    <source>
        <dbReference type="PROSITE" id="PS50931"/>
    </source>
</evidence>
<dbReference type="KEGG" id="aaa:Acav_2500"/>
<dbReference type="PANTHER" id="PTHR30126">
    <property type="entry name" value="HTH-TYPE TRANSCRIPTIONAL REGULATOR"/>
    <property type="match status" value="1"/>
</dbReference>
<evidence type="ECO:0000256" key="2">
    <source>
        <dbReference type="ARBA" id="ARBA00023015"/>
    </source>
</evidence>
<dbReference type="CDD" id="cd08427">
    <property type="entry name" value="PBP2_LTTR_like_2"/>
    <property type="match status" value="1"/>
</dbReference>
<evidence type="ECO:0000256" key="3">
    <source>
        <dbReference type="ARBA" id="ARBA00023125"/>
    </source>
</evidence>
<evidence type="ECO:0000256" key="1">
    <source>
        <dbReference type="ARBA" id="ARBA00009437"/>
    </source>
</evidence>
<dbReference type="EMBL" id="CP002521">
    <property type="protein sequence ID" value="ADX46412.1"/>
    <property type="molecule type" value="Genomic_DNA"/>
</dbReference>
<keyword evidence="4" id="KW-0804">Transcription</keyword>
<evidence type="ECO:0000313" key="7">
    <source>
        <dbReference type="EMBL" id="ADX46412.1"/>
    </source>
</evidence>
<comment type="similarity">
    <text evidence="1">Belongs to the LysR transcriptional regulatory family.</text>
</comment>
<dbReference type="PROSITE" id="PS50931">
    <property type="entry name" value="HTH_LYSR"/>
    <property type="match status" value="1"/>
</dbReference>
<gene>
    <name evidence="7" type="ordered locus">Acav_2500</name>
</gene>
<protein>
    <submittedName>
        <fullName evidence="7">Transcriptional regulator, LysR family</fullName>
    </submittedName>
</protein>
<evidence type="ECO:0000256" key="4">
    <source>
        <dbReference type="ARBA" id="ARBA00023163"/>
    </source>
</evidence>
<dbReference type="OrthoDB" id="9803735at2"/>
<dbReference type="InterPro" id="IPR036388">
    <property type="entry name" value="WH-like_DNA-bd_sf"/>
</dbReference>
<dbReference type="InterPro" id="IPR005119">
    <property type="entry name" value="LysR_subst-bd"/>
</dbReference>
<name>F0Q0L1_PARA1</name>
<proteinExistence type="inferred from homology"/>
<dbReference type="RefSeq" id="WP_013594914.1">
    <property type="nucleotide sequence ID" value="NC_015138.1"/>
</dbReference>
<dbReference type="GeneID" id="34236554"/>
<feature type="region of interest" description="Disordered" evidence="5">
    <location>
        <begin position="294"/>
        <end position="318"/>
    </location>
</feature>
<sequence length="318" mass="34588">METSYLQSFMLVVETGSMAEAARRLNLTAAAVAQQMHSLEREFQVPLLARAGRTVAPTPAGHRLARSAPLLLRELGQARAHVNDAGASGELAIGTINTALHSLLPDILADFSQRLPHVRVFLQSGTTQQLYQSVQQGGLDAAVCLHPSFALAKTFGWALLREEPLVLLAPRHLAQQNAHELLRTQPLIRYDRSLGGGQMVERYLREAGIVPQERFELSSLVAIAMMVDRGLGVAVVPDTVLDWPDGRSVVRLPLPGASESRRFGMLWLRSSARLAFVQELVACARRVVEGRGGTQAAVRVPPTDGAPAERGSRPLIER</sequence>
<evidence type="ECO:0000313" key="8">
    <source>
        <dbReference type="Proteomes" id="UP000002482"/>
    </source>
</evidence>
<dbReference type="Proteomes" id="UP000002482">
    <property type="component" value="Chromosome"/>
</dbReference>
<dbReference type="PANTHER" id="PTHR30126:SF94">
    <property type="entry name" value="LYSR FAMILY TRANSCRIPTIONAL REGULATOR"/>
    <property type="match status" value="1"/>
</dbReference>
<dbReference type="Gene3D" id="1.10.10.10">
    <property type="entry name" value="Winged helix-like DNA-binding domain superfamily/Winged helix DNA-binding domain"/>
    <property type="match status" value="1"/>
</dbReference>
<dbReference type="SUPFAM" id="SSF53850">
    <property type="entry name" value="Periplasmic binding protein-like II"/>
    <property type="match status" value="1"/>
</dbReference>
<organism evidence="7 8">
    <name type="scientific">Paracidovorax avenae (strain ATCC 19860 / DSM 7227 / CCUG 15838 / JCM 20985 / LMG 2117 / NCPPB 1011)</name>
    <name type="common">Acidovorax avenae</name>
    <dbReference type="NCBI Taxonomy" id="643561"/>
    <lineage>
        <taxon>Bacteria</taxon>
        <taxon>Pseudomonadati</taxon>
        <taxon>Pseudomonadota</taxon>
        <taxon>Betaproteobacteria</taxon>
        <taxon>Burkholderiales</taxon>
        <taxon>Comamonadaceae</taxon>
        <taxon>Paracidovorax</taxon>
    </lineage>
</organism>